<evidence type="ECO:0000313" key="3">
    <source>
        <dbReference type="EMBL" id="KKL74812.1"/>
    </source>
</evidence>
<evidence type="ECO:0000259" key="2">
    <source>
        <dbReference type="PROSITE" id="PS51900"/>
    </source>
</evidence>
<gene>
    <name evidence="3" type="ORF">LCGC14_2061120</name>
</gene>
<dbReference type="GO" id="GO:0003677">
    <property type="term" value="F:DNA binding"/>
    <property type="evidence" value="ECO:0007669"/>
    <property type="project" value="UniProtKB-KW"/>
</dbReference>
<dbReference type="SUPFAM" id="SSF56349">
    <property type="entry name" value="DNA breaking-rejoining enzymes"/>
    <property type="match status" value="1"/>
</dbReference>
<dbReference type="PROSITE" id="PS51900">
    <property type="entry name" value="CB"/>
    <property type="match status" value="1"/>
</dbReference>
<dbReference type="Gene3D" id="1.10.150.130">
    <property type="match status" value="1"/>
</dbReference>
<dbReference type="InterPro" id="IPR044068">
    <property type="entry name" value="CB"/>
</dbReference>
<dbReference type="InterPro" id="IPR010998">
    <property type="entry name" value="Integrase_recombinase_N"/>
</dbReference>
<keyword evidence="1" id="KW-0238">DNA-binding</keyword>
<sequence length="150" mass="17510">MARGTVVPKGKRWYCVFPHQGKQIWRVGGDTKTEAQARLRKYMQEFYPNENFPFKDFASDWLESHKIRLRPNTVDVYTIAVNRHIIPFFDGLTISEITPTNVSRFITEKAKTLHPKTVNNNFRILKQMLNQAVIYKHISESPAQHIQALP</sequence>
<proteinExistence type="predicted"/>
<name>A0A0F9HI26_9ZZZZ</name>
<dbReference type="GO" id="GO:0015074">
    <property type="term" value="P:DNA integration"/>
    <property type="evidence" value="ECO:0007669"/>
    <property type="project" value="InterPro"/>
</dbReference>
<dbReference type="AlphaFoldDB" id="A0A0F9HI26"/>
<dbReference type="Pfam" id="PF14659">
    <property type="entry name" value="Phage_int_SAM_3"/>
    <property type="match status" value="1"/>
</dbReference>
<dbReference type="InterPro" id="IPR011010">
    <property type="entry name" value="DNA_brk_join_enz"/>
</dbReference>
<feature type="non-terminal residue" evidence="3">
    <location>
        <position position="150"/>
    </location>
</feature>
<protein>
    <recommendedName>
        <fullName evidence="2">Core-binding (CB) domain-containing protein</fullName>
    </recommendedName>
</protein>
<reference evidence="3" key="1">
    <citation type="journal article" date="2015" name="Nature">
        <title>Complex archaea that bridge the gap between prokaryotes and eukaryotes.</title>
        <authorList>
            <person name="Spang A."/>
            <person name="Saw J.H."/>
            <person name="Jorgensen S.L."/>
            <person name="Zaremba-Niedzwiedzka K."/>
            <person name="Martijn J."/>
            <person name="Lind A.E."/>
            <person name="van Eijk R."/>
            <person name="Schleper C."/>
            <person name="Guy L."/>
            <person name="Ettema T.J."/>
        </authorList>
    </citation>
    <scope>NUCLEOTIDE SEQUENCE</scope>
</reference>
<comment type="caution">
    <text evidence="3">The sequence shown here is derived from an EMBL/GenBank/DDBJ whole genome shotgun (WGS) entry which is preliminary data.</text>
</comment>
<dbReference type="EMBL" id="LAZR01024535">
    <property type="protein sequence ID" value="KKL74812.1"/>
    <property type="molecule type" value="Genomic_DNA"/>
</dbReference>
<organism evidence="3">
    <name type="scientific">marine sediment metagenome</name>
    <dbReference type="NCBI Taxonomy" id="412755"/>
    <lineage>
        <taxon>unclassified sequences</taxon>
        <taxon>metagenomes</taxon>
        <taxon>ecological metagenomes</taxon>
    </lineage>
</organism>
<evidence type="ECO:0000256" key="1">
    <source>
        <dbReference type="ARBA" id="ARBA00023125"/>
    </source>
</evidence>
<feature type="domain" description="Core-binding (CB)" evidence="2">
    <location>
        <begin position="52"/>
        <end position="133"/>
    </location>
</feature>
<accession>A0A0F9HI26</accession>
<dbReference type="InterPro" id="IPR004107">
    <property type="entry name" value="Integrase_SAM-like_N"/>
</dbReference>